<evidence type="ECO:0000313" key="4">
    <source>
        <dbReference type="Proteomes" id="UP000694251"/>
    </source>
</evidence>
<evidence type="ECO:0000256" key="2">
    <source>
        <dbReference type="SAM" id="MobiDB-lite"/>
    </source>
</evidence>
<dbReference type="InterPro" id="IPR040300">
    <property type="entry name" value="At3g49055-like"/>
</dbReference>
<proteinExistence type="predicted"/>
<dbReference type="OrthoDB" id="1925974at2759"/>
<evidence type="ECO:0008006" key="5">
    <source>
        <dbReference type="Google" id="ProtNLM"/>
    </source>
</evidence>
<dbReference type="AlphaFoldDB" id="A0A8T1ZZK2"/>
<dbReference type="EMBL" id="JAEFBJ010000010">
    <property type="protein sequence ID" value="KAG7564977.1"/>
    <property type="molecule type" value="Genomic_DNA"/>
</dbReference>
<reference evidence="3 4" key="1">
    <citation type="submission" date="2020-12" db="EMBL/GenBank/DDBJ databases">
        <title>Concerted genomic and epigenomic changes stabilize Arabidopsis allopolyploids.</title>
        <authorList>
            <person name="Chen Z."/>
        </authorList>
    </citation>
    <scope>NUCLEOTIDE SEQUENCE [LARGE SCALE GENOMIC DNA]</scope>
    <source>
        <strain evidence="3">As9502</strain>
        <tissue evidence="3">Leaf</tissue>
    </source>
</reference>
<dbReference type="PANTHER" id="PTHR34937">
    <property type="entry name" value="OS08G0559800 PROTEIN"/>
    <property type="match status" value="1"/>
</dbReference>
<sequence length="481" mass="55385">MAFTDTDINRSDSPISDQDYDLRQRDHSSLDSDFLRLRSQIFEASYRRTDLIRVNLELSHERDALRRRNHELEAGILEAEMIRKEMKRDMEVSKERVGELDGETKEKSKLLSDIADSVRSMEDRLSKSIRCLNAEEEERGGKLETEEYNFMSILELVKEVETKLETFMESMEKKKLELSRSVEFLEEENRDISILLRAALSEKQTAEKQLKEMNEQKGSALLQIAGRGLQRIGFGFGFGDSVEESSEAGNLAKNEEGEEENGVVIAIEKTMKKLRQEVSQLKISLEESRLEEERLKKFTEEQAQKIAENTVYIDKLQNQEMFLAQNVAELVKVIREAESEVSRWREACELEVEAGQREVEVRDQLIAVLKTEVEKLRSALTISKGKLKLKEELAKAAMVAEEAAEKSLRLSERRIAQLLSRIEHLYHQLEEAESTERRRGKFRYVWCWPMWRLPTAAASAAATATGGSSYTSNRALLRYDA</sequence>
<keyword evidence="4" id="KW-1185">Reference proteome</keyword>
<keyword evidence="1" id="KW-0175">Coiled coil</keyword>
<protein>
    <recommendedName>
        <fullName evidence="5">ATP binding protein</fullName>
    </recommendedName>
</protein>
<comment type="caution">
    <text evidence="3">The sequence shown here is derived from an EMBL/GenBank/DDBJ whole genome shotgun (WGS) entry which is preliminary data.</text>
</comment>
<name>A0A8T1ZZK2_ARASU</name>
<dbReference type="PANTHER" id="PTHR34937:SF2">
    <property type="entry name" value="OS08G0559800 PROTEIN"/>
    <property type="match status" value="1"/>
</dbReference>
<feature type="region of interest" description="Disordered" evidence="2">
    <location>
        <begin position="1"/>
        <end position="23"/>
    </location>
</feature>
<dbReference type="Proteomes" id="UP000694251">
    <property type="component" value="Chromosome 10"/>
</dbReference>
<feature type="coiled-coil region" evidence="1">
    <location>
        <begin position="157"/>
        <end position="223"/>
    </location>
</feature>
<gene>
    <name evidence="3" type="ORF">ISN44_As10g017130</name>
</gene>
<feature type="coiled-coil region" evidence="1">
    <location>
        <begin position="386"/>
        <end position="435"/>
    </location>
</feature>
<evidence type="ECO:0000256" key="1">
    <source>
        <dbReference type="SAM" id="Coils"/>
    </source>
</evidence>
<organism evidence="3 4">
    <name type="scientific">Arabidopsis suecica</name>
    <name type="common">Swedish thale-cress</name>
    <name type="synonym">Cardaminopsis suecica</name>
    <dbReference type="NCBI Taxonomy" id="45249"/>
    <lineage>
        <taxon>Eukaryota</taxon>
        <taxon>Viridiplantae</taxon>
        <taxon>Streptophyta</taxon>
        <taxon>Embryophyta</taxon>
        <taxon>Tracheophyta</taxon>
        <taxon>Spermatophyta</taxon>
        <taxon>Magnoliopsida</taxon>
        <taxon>eudicotyledons</taxon>
        <taxon>Gunneridae</taxon>
        <taxon>Pentapetalae</taxon>
        <taxon>rosids</taxon>
        <taxon>malvids</taxon>
        <taxon>Brassicales</taxon>
        <taxon>Brassicaceae</taxon>
        <taxon>Camelineae</taxon>
        <taxon>Arabidopsis</taxon>
    </lineage>
</organism>
<evidence type="ECO:0000313" key="3">
    <source>
        <dbReference type="EMBL" id="KAG7564977.1"/>
    </source>
</evidence>
<feature type="coiled-coil region" evidence="1">
    <location>
        <begin position="264"/>
        <end position="291"/>
    </location>
</feature>
<accession>A0A8T1ZZK2</accession>